<dbReference type="PANTHER" id="PTHR11339">
    <property type="entry name" value="EXTRACELLULAR MATRIX GLYCOPROTEIN RELATED"/>
    <property type="match status" value="1"/>
</dbReference>
<dbReference type="InterPro" id="IPR001846">
    <property type="entry name" value="VWF_type-D"/>
</dbReference>
<comment type="caution">
    <text evidence="6">Lacks conserved residue(s) required for the propagation of feature annotation.</text>
</comment>
<feature type="signal peptide" evidence="8">
    <location>
        <begin position="1"/>
        <end position="23"/>
    </location>
</feature>
<dbReference type="Pfam" id="PF00094">
    <property type="entry name" value="VWD"/>
    <property type="match status" value="3"/>
</dbReference>
<dbReference type="KEGG" id="pret:103459538"/>
<evidence type="ECO:0000256" key="2">
    <source>
        <dbReference type="ARBA" id="ARBA00022525"/>
    </source>
</evidence>
<evidence type="ECO:0000256" key="1">
    <source>
        <dbReference type="ARBA" id="ARBA00004613"/>
    </source>
</evidence>
<dbReference type="Gene3D" id="2.10.25.10">
    <property type="entry name" value="Laminin"/>
    <property type="match status" value="4"/>
</dbReference>
<evidence type="ECO:0000256" key="5">
    <source>
        <dbReference type="ARBA" id="ARBA00023180"/>
    </source>
</evidence>
<dbReference type="STRING" id="8081.ENSPREP00000010931"/>
<dbReference type="InterPro" id="IPR036084">
    <property type="entry name" value="Ser_inhib-like_sf"/>
</dbReference>
<reference evidence="11" key="2">
    <citation type="submission" date="2025-08" db="UniProtKB">
        <authorList>
            <consortium name="Ensembl"/>
        </authorList>
    </citation>
    <scope>IDENTIFICATION</scope>
    <source>
        <strain evidence="11">Guanapo</strain>
    </source>
</reference>
<feature type="domain" description="VWFD" evidence="10">
    <location>
        <begin position="1431"/>
        <end position="1609"/>
    </location>
</feature>
<dbReference type="Proteomes" id="UP000242638">
    <property type="component" value="Unassembled WGS sequence"/>
</dbReference>
<dbReference type="OrthoDB" id="6262482at2759"/>
<accession>A0A3P9NMY9</accession>
<dbReference type="Pfam" id="PF25962">
    <property type="entry name" value="TIL_OTOGL_Mucin"/>
    <property type="match status" value="1"/>
</dbReference>
<feature type="domain" description="VWFD" evidence="10">
    <location>
        <begin position="364"/>
        <end position="534"/>
    </location>
</feature>
<feature type="domain" description="CTCK" evidence="9">
    <location>
        <begin position="1878"/>
        <end position="1969"/>
    </location>
</feature>
<dbReference type="Pfam" id="PF08742">
    <property type="entry name" value="C8"/>
    <property type="match status" value="3"/>
</dbReference>
<dbReference type="SMART" id="SM00214">
    <property type="entry name" value="VWC"/>
    <property type="match status" value="5"/>
</dbReference>
<dbReference type="InterPro" id="IPR058753">
    <property type="entry name" value="TIL_OTOGL_Mucin"/>
</dbReference>
<evidence type="ECO:0000256" key="3">
    <source>
        <dbReference type="ARBA" id="ARBA00022737"/>
    </source>
</evidence>
<dbReference type="InterPro" id="IPR006207">
    <property type="entry name" value="Cys_knot_C"/>
</dbReference>
<evidence type="ECO:0000313" key="12">
    <source>
        <dbReference type="Proteomes" id="UP000242638"/>
    </source>
</evidence>
<dbReference type="InterPro" id="IPR050780">
    <property type="entry name" value="Mucin_vWF_Thrombospondin_sf"/>
</dbReference>
<keyword evidence="4" id="KW-1015">Disulfide bond</keyword>
<organism evidence="11 12">
    <name type="scientific">Poecilia reticulata</name>
    <name type="common">Guppy</name>
    <name type="synonym">Acanthophacelus reticulatus</name>
    <dbReference type="NCBI Taxonomy" id="8081"/>
    <lineage>
        <taxon>Eukaryota</taxon>
        <taxon>Metazoa</taxon>
        <taxon>Chordata</taxon>
        <taxon>Craniata</taxon>
        <taxon>Vertebrata</taxon>
        <taxon>Euteleostomi</taxon>
        <taxon>Actinopterygii</taxon>
        <taxon>Neopterygii</taxon>
        <taxon>Teleostei</taxon>
        <taxon>Neoteleostei</taxon>
        <taxon>Acanthomorphata</taxon>
        <taxon>Ovalentaria</taxon>
        <taxon>Atherinomorphae</taxon>
        <taxon>Cyprinodontiformes</taxon>
        <taxon>Poeciliidae</taxon>
        <taxon>Poeciliinae</taxon>
        <taxon>Poecilia</taxon>
    </lineage>
</organism>
<evidence type="ECO:0000259" key="9">
    <source>
        <dbReference type="PROSITE" id="PS01225"/>
    </source>
</evidence>
<keyword evidence="2" id="KW-0964">Secreted</keyword>
<evidence type="ECO:0000256" key="4">
    <source>
        <dbReference type="ARBA" id="ARBA00023157"/>
    </source>
</evidence>
<dbReference type="SUPFAM" id="SSF57567">
    <property type="entry name" value="Serine protease inhibitors"/>
    <property type="match status" value="3"/>
</dbReference>
<name>A0A3P9NMY9_POERE</name>
<feature type="domain" description="VWFD" evidence="10">
    <location>
        <begin position="807"/>
        <end position="981"/>
    </location>
</feature>
<dbReference type="GeneID" id="103459538"/>
<dbReference type="SMART" id="SM00216">
    <property type="entry name" value="VWD"/>
    <property type="match status" value="3"/>
</dbReference>
<feature type="chain" id="PRO_5018336932" evidence="8">
    <location>
        <begin position="24"/>
        <end position="1971"/>
    </location>
</feature>
<dbReference type="OMA" id="SWSTEIP"/>
<evidence type="ECO:0000313" key="11">
    <source>
        <dbReference type="Ensembl" id="ENSPREP00000010931.1"/>
    </source>
</evidence>
<dbReference type="SMART" id="SM00215">
    <property type="entry name" value="VWC_out"/>
    <property type="match status" value="2"/>
</dbReference>
<keyword evidence="8" id="KW-0732">Signal</keyword>
<dbReference type="SMART" id="SM00832">
    <property type="entry name" value="C8"/>
    <property type="match status" value="3"/>
</dbReference>
<dbReference type="PANTHER" id="PTHR11339:SF408">
    <property type="entry name" value="MUCIN-5B"/>
    <property type="match status" value="1"/>
</dbReference>
<dbReference type="GeneTree" id="ENSGT00940000165245"/>
<comment type="subcellular location">
    <subcellularLocation>
        <location evidence="1">Secreted</location>
    </subcellularLocation>
</comment>
<sequence>MDSKRWLLALCFFSASVFRAGESLGTTESLKYTCKTFGSGVIKAFRGPPFYVRSNCPFTFARFTHNRVECDITIRRGQNGLLDLLEIIINKVKTVVQNGNILVQKNSVSLPYDHTYQHIFQYGIYTRLRSSLLPLSVTWQTAAGGGLVSVWVELDQELSSDLSGLCAIQNLVDNIEQLVEEYLISDVTCYLQDLLPPFNPLCSEFFSHALDCLMFTTAKYITLCDQNTYNYEGSNDVTCTFFKEIALMCGRSSRLWDLWRTITNCAPPTCPGELVYIEEGSPFVPSCSNPDLRLSSLETTSSCVCPAGEFLDDNFSEYQCVSLSSCPCVFNDRVYSPGYIRTTKCQTCQCNSGRWQCSGNSCPARCLIEGQFVTTYDGKRFTLPGKCTYMASQGPNWSIRVEFSPTEASLKAVHVQVFQDIYTFTLSKVKVGEREITELYQSDQVLVFWKSSMYVEVHTPFGLKLQVQVFPEIQLYITPPTLHSGLISGLCGNRNNDTTDDFNTSSGIIESSAKLFALSWSLRGCRENIPNPCINTDNEIFADEKCSVLNDPDGIFARCHAYIPTDQYHTACIQRTCNCGNNLLRCLCASLGSYAKACAVLGAELGDWRRATNCTLNCLKNQEFSYSVQACNSTCLSLSGHDPRCELDNSPTEGCGCPEGTYLNQEYACIPKGQCICYHSGGMTPPGPVIIDGQQCLCEDGKLHCSKDCGCSNGKVCVHCSESAETTAQKTCDSLSKPLGGNATCESGCYCPPDLYEDHYGRCVPRNNCTCVYSGEVFGAGELVKTDCKTCACVQGQWSCESKACSGKCQVYGNGHYQTFDSKWYRFDGHCQYRLVEDYCGNIKGSFSVRVESVPCCDEALTCSRTIVLDVENKVSLTLSDMKVTRQLQSGWTLEQEPLYTIHTVGLYIIVSVPSKGLTLIWDKHTRITIELHPYWRNKVCGLCGNFDSSEMNDLQISGSAVVTSPLAFGNSWKTTTPPCSDVTMEIFPCERNSYCSAWAQRRCMILKRDTFKDCHLKVDPEPYYHACVQESCSCEFEGKFLGYCTAVAAYAEACSDQNVCINWRTPDLCPVYCDYYNEQGQCTWHYEACGRMLTCGKTNYFQHKLEGCYPRCPRENPYFDENTGKCTELRNCPCYFNETIVPPGGEVIINFVGCTCESGTIICSPTTTSSTFATETTATSTTPVTLITTISVLTATDTLLTSATSTPATSTSTSITLGTGVSTPVMPLSSSTTIPTPVMTTSSSTLTSVSTKETTMMNIETGPSTSSPPTTSSTFATETTATSTTPVTLITTTSVLTATDTLLTSATSTPATSTSTSIIPGTGVSTPVTPTSSSTLTSVSTKETTTVNITTGPPTSSQPSPTPCLCKDLKQKKSWACGGTWTEDCFIKRCLNGRIEFLPVVCPKPVVPKCPRNKLIQIKDGCCETFRCDCLCELYGDPHYISFNGLSFDFLKSCTYILVEEQSPRYHLTIAVDNFDCVQGSCVKGVIVNYQNNTAKLSVNYHAVAVQATLNNETVQPPYEKNGLRFETTNYVVYILFPEIRSYISLSPSFTLVVNLAMENFVNNTQGQCGVCGGASCIRRGGQIENDTCCEKTAYDWVYRDPLKPECFSTPADVPCDLEPPGEPTGPPLTCSPNSQCHLLEHPVFVNCNKYVDMRTRKKNCEFDSCSTLNNSCSSLEQTAGECKQAGFCIHWRELTNGNCDVKCPGDLIYEECRNKKDDFCFGGIVNSGPTLEKTTSGCFCPPGLVRAGNHSNICVKQCNYCKGPLGMPKFPGEVWESNCHLCTCNNQTLTEDCSPKSLLPTPDCSPNASLVNTTCCGDPICVEKTCIYSGTIYKVGETWTDPDDHCMSFICTAYGIQSEPRVYPSDICPEGNTTCCSTCNQTCEPKLSKMNVTIDDCSAVIALPVCEGRCLSEPWVSAHAYLQVKQDFRCCQEESSDLRVLDVKCSDLSSRKYNYKHVTGCACKACGSH</sequence>
<protein>
    <submittedName>
        <fullName evidence="11">Mucin-19</fullName>
    </submittedName>
</protein>
<dbReference type="SMART" id="SM00041">
    <property type="entry name" value="CT"/>
    <property type="match status" value="1"/>
</dbReference>
<feature type="region of interest" description="Disordered" evidence="7">
    <location>
        <begin position="1227"/>
        <end position="1281"/>
    </location>
</feature>
<feature type="region of interest" description="Disordered" evidence="7">
    <location>
        <begin position="1308"/>
        <end position="1357"/>
    </location>
</feature>
<reference evidence="12" key="1">
    <citation type="submission" date="2013-11" db="EMBL/GenBank/DDBJ databases">
        <title>The genomic landscape of the Guanapo guppy.</title>
        <authorList>
            <person name="Kuenstner A."/>
            <person name="Dreyer C."/>
        </authorList>
    </citation>
    <scope>NUCLEOTIDE SEQUENCE</scope>
    <source>
        <strain evidence="12">Guanapo</strain>
    </source>
</reference>
<dbReference type="Ensembl" id="ENSPRET00000011058.1">
    <property type="protein sequence ID" value="ENSPREP00000010931.1"/>
    <property type="gene ID" value="ENSPREG00000007468.1"/>
</dbReference>
<dbReference type="FunFam" id="2.10.25.10:FF:000674">
    <property type="entry name" value="Mucin-2"/>
    <property type="match status" value="1"/>
</dbReference>
<dbReference type="GO" id="GO:0031012">
    <property type="term" value="C:extracellular matrix"/>
    <property type="evidence" value="ECO:0007669"/>
    <property type="project" value="TreeGrafter"/>
</dbReference>
<evidence type="ECO:0000259" key="10">
    <source>
        <dbReference type="PROSITE" id="PS51233"/>
    </source>
</evidence>
<reference evidence="11" key="3">
    <citation type="submission" date="2025-09" db="UniProtKB">
        <authorList>
            <consortium name="Ensembl"/>
        </authorList>
    </citation>
    <scope>IDENTIFICATION</scope>
    <source>
        <strain evidence="11">Guanapo</strain>
    </source>
</reference>
<dbReference type="InterPro" id="IPR001007">
    <property type="entry name" value="VWF_dom"/>
</dbReference>
<evidence type="ECO:0000256" key="8">
    <source>
        <dbReference type="SAM" id="SignalP"/>
    </source>
</evidence>
<evidence type="ECO:0000256" key="6">
    <source>
        <dbReference type="PROSITE-ProRule" id="PRU00039"/>
    </source>
</evidence>
<proteinExistence type="predicted"/>
<evidence type="ECO:0000256" key="7">
    <source>
        <dbReference type="SAM" id="MobiDB-lite"/>
    </source>
</evidence>
<dbReference type="CDD" id="cd19941">
    <property type="entry name" value="TIL"/>
    <property type="match status" value="2"/>
</dbReference>
<keyword evidence="3" id="KW-0677">Repeat</keyword>
<dbReference type="GO" id="GO:0005615">
    <property type="term" value="C:extracellular space"/>
    <property type="evidence" value="ECO:0007669"/>
    <property type="project" value="TreeGrafter"/>
</dbReference>
<dbReference type="PROSITE" id="PS01225">
    <property type="entry name" value="CTCK_2"/>
    <property type="match status" value="1"/>
</dbReference>
<keyword evidence="5" id="KW-0325">Glycoprotein</keyword>
<dbReference type="PROSITE" id="PS51233">
    <property type="entry name" value="VWFD"/>
    <property type="match status" value="3"/>
</dbReference>
<dbReference type="RefSeq" id="XP_008399402.1">
    <property type="nucleotide sequence ID" value="XM_008401180.2"/>
</dbReference>
<dbReference type="InterPro" id="IPR014853">
    <property type="entry name" value="VWF/SSPO/ZAN-like_Cys-rich_dom"/>
</dbReference>
<keyword evidence="12" id="KW-1185">Reference proteome</keyword>